<dbReference type="EMBL" id="JAMXFF010000031">
    <property type="protein sequence ID" value="MCT7968406.1"/>
    <property type="molecule type" value="Genomic_DNA"/>
</dbReference>
<evidence type="ECO:0000313" key="2">
    <source>
        <dbReference type="Proteomes" id="UP001525890"/>
    </source>
</evidence>
<gene>
    <name evidence="1" type="ORF">NG799_19030</name>
</gene>
<sequence length="73" mass="8131">MPTSVHPLVLIHLPGRSQQNLVHVHPLGLRQCKPNSPPSAAVTRPIPEDVPVMMAVFWFKMLAQITSDRNRNG</sequence>
<protein>
    <submittedName>
        <fullName evidence="1">Uncharacterized protein</fullName>
    </submittedName>
</protein>
<proteinExistence type="predicted"/>
<organism evidence="1 2">
    <name type="scientific">Laspinema palackyanum D2a</name>
    <dbReference type="NCBI Taxonomy" id="2953684"/>
    <lineage>
        <taxon>Bacteria</taxon>
        <taxon>Bacillati</taxon>
        <taxon>Cyanobacteriota</taxon>
        <taxon>Cyanophyceae</taxon>
        <taxon>Oscillatoriophycideae</taxon>
        <taxon>Oscillatoriales</taxon>
        <taxon>Laspinemataceae</taxon>
        <taxon>Laspinema</taxon>
        <taxon>Laspinema palackyanum</taxon>
    </lineage>
</organism>
<dbReference type="Proteomes" id="UP001525890">
    <property type="component" value="Unassembled WGS sequence"/>
</dbReference>
<evidence type="ECO:0000313" key="1">
    <source>
        <dbReference type="EMBL" id="MCT7968406.1"/>
    </source>
</evidence>
<comment type="caution">
    <text evidence="1">The sequence shown here is derived from an EMBL/GenBank/DDBJ whole genome shotgun (WGS) entry which is preliminary data.</text>
</comment>
<accession>A0ABT2MY30</accession>
<dbReference type="RefSeq" id="WP_368007924.1">
    <property type="nucleotide sequence ID" value="NZ_JAMXFF010000031.1"/>
</dbReference>
<reference evidence="1 2" key="1">
    <citation type="journal article" date="2022" name="Front. Microbiol.">
        <title>High genomic differentiation and limited gene flow indicate recent cryptic speciation within the genus Laspinema (cyanobacteria).</title>
        <authorList>
            <person name="Stanojkovic A."/>
            <person name="Skoupy S."/>
            <person name="Skaloud P."/>
            <person name="Dvorak P."/>
        </authorList>
    </citation>
    <scope>NUCLEOTIDE SEQUENCE [LARGE SCALE GENOMIC DNA]</scope>
    <source>
        <strain evidence="1 2">D2a</strain>
    </source>
</reference>
<keyword evidence="2" id="KW-1185">Reference proteome</keyword>
<name>A0ABT2MY30_9CYAN</name>